<reference evidence="7 8" key="1">
    <citation type="submission" date="2020-08" db="EMBL/GenBank/DDBJ databases">
        <title>Whole genome shotgun sequence of Actinocatenispora thailandica NBRC 105041.</title>
        <authorList>
            <person name="Komaki H."/>
            <person name="Tamura T."/>
        </authorList>
    </citation>
    <scope>NUCLEOTIDE SEQUENCE [LARGE SCALE GENOMIC DNA]</scope>
    <source>
        <strain evidence="7 8">NBRC 105041</strain>
    </source>
</reference>
<sequence>MPTEKEPVGSGIADPGPLGLAAFALTTFLLSAKNAGWTHGTDAWLGYAFFYGGAVQLLAGMWEFRNRNTFGATAFSTYGAFWLGLGFYAKFVAPAAKPDQIANDEGWILLAFAIVNLYLLIASTRLNTALFAVFLTLQATEVVLFIGAFATNDSITKIGGYIGVLTAVVAWYTSFAIVFNSVSGREVLKLGRPLVAPGT</sequence>
<organism evidence="7 8">
    <name type="scientific">Actinocatenispora thailandica</name>
    <dbReference type="NCBI Taxonomy" id="227318"/>
    <lineage>
        <taxon>Bacteria</taxon>
        <taxon>Bacillati</taxon>
        <taxon>Actinomycetota</taxon>
        <taxon>Actinomycetes</taxon>
        <taxon>Micromonosporales</taxon>
        <taxon>Micromonosporaceae</taxon>
        <taxon>Actinocatenispora</taxon>
    </lineage>
</organism>
<dbReference type="GO" id="GO:0015123">
    <property type="term" value="F:acetate transmembrane transporter activity"/>
    <property type="evidence" value="ECO:0007669"/>
    <property type="project" value="TreeGrafter"/>
</dbReference>
<feature type="transmembrane region" description="Helical" evidence="6">
    <location>
        <begin position="44"/>
        <end position="62"/>
    </location>
</feature>
<keyword evidence="8" id="KW-1185">Reference proteome</keyword>
<proteinExistence type="inferred from homology"/>
<evidence type="ECO:0000256" key="4">
    <source>
        <dbReference type="ARBA" id="ARBA00022989"/>
    </source>
</evidence>
<evidence type="ECO:0000256" key="6">
    <source>
        <dbReference type="SAM" id="Phobius"/>
    </source>
</evidence>
<dbReference type="RefSeq" id="WP_203960470.1">
    <property type="nucleotide sequence ID" value="NZ_AP023355.1"/>
</dbReference>
<gene>
    <name evidence="7" type="primary">yaaH</name>
    <name evidence="7" type="ORF">Athai_11130</name>
</gene>
<evidence type="ECO:0000313" key="7">
    <source>
        <dbReference type="EMBL" id="BCJ33610.1"/>
    </source>
</evidence>
<comment type="subcellular location">
    <subcellularLocation>
        <location evidence="1">Membrane</location>
        <topology evidence="1">Multi-pass membrane protein</topology>
    </subcellularLocation>
</comment>
<dbReference type="InterPro" id="IPR000791">
    <property type="entry name" value="Gpr1/Fun34/SatP-like"/>
</dbReference>
<evidence type="ECO:0000256" key="3">
    <source>
        <dbReference type="ARBA" id="ARBA00022692"/>
    </source>
</evidence>
<evidence type="ECO:0000256" key="5">
    <source>
        <dbReference type="ARBA" id="ARBA00023136"/>
    </source>
</evidence>
<dbReference type="PANTHER" id="PTHR31123">
    <property type="entry name" value="ACCUMULATION OF DYADS PROTEIN 2-RELATED"/>
    <property type="match status" value="1"/>
</dbReference>
<evidence type="ECO:0000256" key="2">
    <source>
        <dbReference type="ARBA" id="ARBA00005587"/>
    </source>
</evidence>
<dbReference type="NCBIfam" id="NF038013">
    <property type="entry name" value="AceTr_1"/>
    <property type="match status" value="1"/>
</dbReference>
<dbReference type="KEGG" id="atl:Athai_11130"/>
<evidence type="ECO:0000313" key="8">
    <source>
        <dbReference type="Proteomes" id="UP000611640"/>
    </source>
</evidence>
<keyword evidence="3 6" id="KW-0812">Transmembrane</keyword>
<dbReference type="GO" id="GO:0005886">
    <property type="term" value="C:plasma membrane"/>
    <property type="evidence" value="ECO:0007669"/>
    <property type="project" value="TreeGrafter"/>
</dbReference>
<evidence type="ECO:0000256" key="1">
    <source>
        <dbReference type="ARBA" id="ARBA00004141"/>
    </source>
</evidence>
<feature type="transmembrane region" description="Helical" evidence="6">
    <location>
        <begin position="105"/>
        <end position="122"/>
    </location>
</feature>
<keyword evidence="5 6" id="KW-0472">Membrane</keyword>
<dbReference type="InterPro" id="IPR051633">
    <property type="entry name" value="AceTr"/>
</dbReference>
<dbReference type="Pfam" id="PF01184">
    <property type="entry name" value="Gpr1_Fun34_YaaH"/>
    <property type="match status" value="1"/>
</dbReference>
<feature type="transmembrane region" description="Helical" evidence="6">
    <location>
        <begin position="12"/>
        <end position="32"/>
    </location>
</feature>
<accession>A0A7R7DKW8</accession>
<dbReference type="AlphaFoldDB" id="A0A7R7DKW8"/>
<comment type="similarity">
    <text evidence="2">Belongs to the acetate uptake transporter (AceTr) (TC 2.A.96) family.</text>
</comment>
<feature type="transmembrane region" description="Helical" evidence="6">
    <location>
        <begin position="161"/>
        <end position="182"/>
    </location>
</feature>
<keyword evidence="4 6" id="KW-1133">Transmembrane helix</keyword>
<dbReference type="PANTHER" id="PTHR31123:SF1">
    <property type="entry name" value="ACCUMULATION OF DYADS PROTEIN 2-RELATED"/>
    <property type="match status" value="1"/>
</dbReference>
<feature type="transmembrane region" description="Helical" evidence="6">
    <location>
        <begin position="129"/>
        <end position="149"/>
    </location>
</feature>
<protein>
    <submittedName>
        <fullName evidence="7">Uncharacterized protein</fullName>
    </submittedName>
</protein>
<dbReference type="Proteomes" id="UP000611640">
    <property type="component" value="Chromosome"/>
</dbReference>
<dbReference type="EMBL" id="AP023355">
    <property type="protein sequence ID" value="BCJ33610.1"/>
    <property type="molecule type" value="Genomic_DNA"/>
</dbReference>
<feature type="transmembrane region" description="Helical" evidence="6">
    <location>
        <begin position="74"/>
        <end position="93"/>
    </location>
</feature>
<name>A0A7R7DKW8_9ACTN</name>